<dbReference type="InterPro" id="IPR011004">
    <property type="entry name" value="Trimer_LpxA-like_sf"/>
</dbReference>
<evidence type="ECO:0000256" key="4">
    <source>
        <dbReference type="ARBA" id="ARBA00034706"/>
    </source>
</evidence>
<evidence type="ECO:0000256" key="2">
    <source>
        <dbReference type="ARBA" id="ARBA00022490"/>
    </source>
</evidence>
<dbReference type="GO" id="GO:0005869">
    <property type="term" value="C:dynactin complex"/>
    <property type="evidence" value="ECO:0007669"/>
    <property type="project" value="TreeGrafter"/>
</dbReference>
<keyword evidence="7" id="KW-1185">Reference proteome</keyword>
<name>A0A2T9YXV2_9FUNG</name>
<dbReference type="Gene3D" id="2.160.10.10">
    <property type="entry name" value="Hexapeptide repeat proteins"/>
    <property type="match status" value="1"/>
</dbReference>
<comment type="similarity">
    <text evidence="4">Belongs to the dynactin subunits 5/6 family. Dynactin subunit 5 subfamily.</text>
</comment>
<keyword evidence="3" id="KW-0206">Cytoskeleton</keyword>
<reference evidence="6 7" key="1">
    <citation type="journal article" date="2018" name="MBio">
        <title>Comparative Genomics Reveals the Core Gene Toolbox for the Fungus-Insect Symbiosis.</title>
        <authorList>
            <person name="Wang Y."/>
            <person name="Stata M."/>
            <person name="Wang W."/>
            <person name="Stajich J.E."/>
            <person name="White M.M."/>
            <person name="Moncalvo J.M."/>
        </authorList>
    </citation>
    <scope>NUCLEOTIDE SEQUENCE [LARGE SCALE GENOMIC DNA]</scope>
    <source>
        <strain evidence="6 7">SWE-8-4</strain>
    </source>
</reference>
<gene>
    <name evidence="6" type="ORF">BB561_000722</name>
</gene>
<dbReference type="EMBL" id="MBFR01000017">
    <property type="protein sequence ID" value="PVU97170.1"/>
    <property type="molecule type" value="Genomic_DNA"/>
</dbReference>
<dbReference type="Pfam" id="PF21711">
    <property type="entry name" value="DCTN5"/>
    <property type="match status" value="1"/>
</dbReference>
<sequence length="110" mass="12140">MELPYEMYDESKYLETIGDYVHVGENSIIEAASIGNNVYIGRNCVVGRFAIIKDCVIIKDNTVVAPNTVIPSFSLVSGGPPSVIIDTLPESAMDQLESRAKSYYMKFTPK</sequence>
<evidence type="ECO:0000256" key="5">
    <source>
        <dbReference type="ARBA" id="ARBA00034865"/>
    </source>
</evidence>
<comment type="subcellular location">
    <subcellularLocation>
        <location evidence="1">Cytoplasm</location>
        <location evidence="1">Cytoskeleton</location>
    </subcellularLocation>
</comment>
<dbReference type="AlphaFoldDB" id="A0A2T9YXV2"/>
<dbReference type="PANTHER" id="PTHR46126">
    <property type="entry name" value="DYNACTIN SUBUNIT 5"/>
    <property type="match status" value="1"/>
</dbReference>
<evidence type="ECO:0000313" key="7">
    <source>
        <dbReference type="Proteomes" id="UP000245383"/>
    </source>
</evidence>
<dbReference type="OrthoDB" id="417208at2759"/>
<protein>
    <recommendedName>
        <fullName evidence="5">Dynactin subunit 5</fullName>
    </recommendedName>
</protein>
<dbReference type="PANTHER" id="PTHR46126:SF1">
    <property type="entry name" value="DYNACTIN SUBUNIT 5"/>
    <property type="match status" value="1"/>
</dbReference>
<evidence type="ECO:0000313" key="6">
    <source>
        <dbReference type="EMBL" id="PVU97170.1"/>
    </source>
</evidence>
<dbReference type="Proteomes" id="UP000245383">
    <property type="component" value="Unassembled WGS sequence"/>
</dbReference>
<comment type="caution">
    <text evidence="6">The sequence shown here is derived from an EMBL/GenBank/DDBJ whole genome shotgun (WGS) entry which is preliminary data.</text>
</comment>
<evidence type="ECO:0000256" key="3">
    <source>
        <dbReference type="ARBA" id="ARBA00023212"/>
    </source>
</evidence>
<dbReference type="InterPro" id="IPR047125">
    <property type="entry name" value="DCTN5"/>
</dbReference>
<accession>A0A2T9YXV2</accession>
<keyword evidence="2" id="KW-0963">Cytoplasm</keyword>
<proteinExistence type="inferred from homology"/>
<organism evidence="6 7">
    <name type="scientific">Smittium simulii</name>
    <dbReference type="NCBI Taxonomy" id="133385"/>
    <lineage>
        <taxon>Eukaryota</taxon>
        <taxon>Fungi</taxon>
        <taxon>Fungi incertae sedis</taxon>
        <taxon>Zoopagomycota</taxon>
        <taxon>Kickxellomycotina</taxon>
        <taxon>Harpellomycetes</taxon>
        <taxon>Harpellales</taxon>
        <taxon>Legeriomycetaceae</taxon>
        <taxon>Smittium</taxon>
    </lineage>
</organism>
<evidence type="ECO:0000256" key="1">
    <source>
        <dbReference type="ARBA" id="ARBA00004245"/>
    </source>
</evidence>
<dbReference type="SUPFAM" id="SSF51161">
    <property type="entry name" value="Trimeric LpxA-like enzymes"/>
    <property type="match status" value="1"/>
</dbReference>
<dbReference type="STRING" id="133385.A0A2T9YXV2"/>